<dbReference type="Proteomes" id="UP001251524">
    <property type="component" value="Unassembled WGS sequence"/>
</dbReference>
<dbReference type="Pfam" id="PF01979">
    <property type="entry name" value="Amidohydro_1"/>
    <property type="match status" value="1"/>
</dbReference>
<evidence type="ECO:0000313" key="2">
    <source>
        <dbReference type="EMBL" id="MDR7135925.1"/>
    </source>
</evidence>
<dbReference type="InterPro" id="IPR006680">
    <property type="entry name" value="Amidohydro-rel"/>
</dbReference>
<dbReference type="Gene3D" id="2.30.40.10">
    <property type="entry name" value="Urease, subunit C, domain 1"/>
    <property type="match status" value="2"/>
</dbReference>
<dbReference type="InterPro" id="IPR051781">
    <property type="entry name" value="Metallo-dep_Hydrolase"/>
</dbReference>
<reference evidence="2 3" key="1">
    <citation type="submission" date="2023-07" db="EMBL/GenBank/DDBJ databases">
        <title>Sorghum-associated microbial communities from plants grown in Nebraska, USA.</title>
        <authorList>
            <person name="Schachtman D."/>
        </authorList>
    </citation>
    <scope>NUCLEOTIDE SEQUENCE [LARGE SCALE GENOMIC DNA]</scope>
    <source>
        <strain evidence="2 3">BE198</strain>
    </source>
</reference>
<proteinExistence type="predicted"/>
<evidence type="ECO:0000259" key="1">
    <source>
        <dbReference type="Pfam" id="PF01979"/>
    </source>
</evidence>
<accession>A0ABU1WEZ5</accession>
<protein>
    <recommendedName>
        <fullName evidence="1">Amidohydrolase-related domain-containing protein</fullName>
    </recommendedName>
</protein>
<sequence length="695" mass="74732">MQSKDMKSKDTSREMGSKAGAVLVGCLALGFGANALAAETLRYVALVDGGKQAGQQVVTVRDDGTTAVDFIFKDNGRGPELKEEYRLAADGTYQSYRVQGTSTFGAKIDESFTRSGNQAQWKSTSDDGRQAVDGTALYSPLGGTPAGFSVAFNALSKRSDGKLPLIPSGTLTSRKVTDMEVQCSGAKRQVQLVAVTGVGLTPTFAWATTGANPRLFAYIYPGYLQLIEDGCQADANALEARQKVAEGEALVDLAKRLGHPLAGATLIRNARVFDSEKATLGPASDVLVRGGKIVSVSPAGKDKTQADNVVDAGGKVLLPGLFDMHGHMGRWDGGLDLAAGVTTVRDMGNDNATLQQMIQEIKAGTLMSPDIVPAGFIEGESKFSARNGFVIKNLDEAKKAVDWYAEHGYPQIKIYNSFPKDVLKDTVAYAHSKGLRVSGHVPAFLRAQDVVDSGFDEIQHINQLMLNFFVDDKTDTRTLARFYLPAEKTDALDLDSQPVQDFIAGLAKKQIVIDPTLATFEFLHQRAGEMSPIVADVADHLPPDIQRGRRTAEMNIPDDATASRYNRSYSKMVEFVGRAYRAGVPVVAGTDEMVGFTLQHELDLYVKAGLTPAQVLQIATWNGAKYTRTLDQRGSVSPGKRADLVLIDGDPTANIGDIRKVALVIKGDMAYYPSEIHEALGVKPFAMPVKVGTAK</sequence>
<comment type="caution">
    <text evidence="2">The sequence shown here is derived from an EMBL/GenBank/DDBJ whole genome shotgun (WGS) entry which is preliminary data.</text>
</comment>
<dbReference type="Gene3D" id="3.20.20.140">
    <property type="entry name" value="Metal-dependent hydrolases"/>
    <property type="match status" value="2"/>
</dbReference>
<dbReference type="EMBL" id="JAVDVY010000003">
    <property type="protein sequence ID" value="MDR7135925.1"/>
    <property type="molecule type" value="Genomic_DNA"/>
</dbReference>
<dbReference type="RefSeq" id="WP_310063996.1">
    <property type="nucleotide sequence ID" value="NZ_JAVDVY010000003.1"/>
</dbReference>
<dbReference type="SUPFAM" id="SSF51338">
    <property type="entry name" value="Composite domain of metallo-dependent hydrolases"/>
    <property type="match status" value="1"/>
</dbReference>
<keyword evidence="3" id="KW-1185">Reference proteome</keyword>
<gene>
    <name evidence="2" type="ORF">J2X06_003143</name>
</gene>
<name>A0ABU1WEZ5_9GAMM</name>
<dbReference type="InterPro" id="IPR032466">
    <property type="entry name" value="Metal_Hydrolase"/>
</dbReference>
<dbReference type="InterPro" id="IPR011059">
    <property type="entry name" value="Metal-dep_hydrolase_composite"/>
</dbReference>
<dbReference type="SUPFAM" id="SSF51556">
    <property type="entry name" value="Metallo-dependent hydrolases"/>
    <property type="match status" value="1"/>
</dbReference>
<evidence type="ECO:0000313" key="3">
    <source>
        <dbReference type="Proteomes" id="UP001251524"/>
    </source>
</evidence>
<organism evidence="2 3">
    <name type="scientific">Lysobacter niastensis</name>
    <dbReference type="NCBI Taxonomy" id="380629"/>
    <lineage>
        <taxon>Bacteria</taxon>
        <taxon>Pseudomonadati</taxon>
        <taxon>Pseudomonadota</taxon>
        <taxon>Gammaproteobacteria</taxon>
        <taxon>Lysobacterales</taxon>
        <taxon>Lysobacteraceae</taxon>
        <taxon>Lysobacter</taxon>
    </lineage>
</organism>
<dbReference type="PANTHER" id="PTHR43135">
    <property type="entry name" value="ALPHA-D-RIBOSE 1-METHYLPHOSPHONATE 5-TRIPHOSPHATE DIPHOSPHATASE"/>
    <property type="match status" value="1"/>
</dbReference>
<feature type="domain" description="Amidohydrolase-related" evidence="1">
    <location>
        <begin position="338"/>
        <end position="662"/>
    </location>
</feature>
<dbReference type="PANTHER" id="PTHR43135:SF3">
    <property type="entry name" value="ALPHA-D-RIBOSE 1-METHYLPHOSPHONATE 5-TRIPHOSPHATE DIPHOSPHATASE"/>
    <property type="match status" value="1"/>
</dbReference>